<reference evidence="7" key="1">
    <citation type="journal article" date="2021" name="Sci. Rep.">
        <title>Diploid genomic architecture of Nitzschia inconspicua, an elite biomass production diatom.</title>
        <authorList>
            <person name="Oliver A."/>
            <person name="Podell S."/>
            <person name="Pinowska A."/>
            <person name="Traller J.C."/>
            <person name="Smith S.R."/>
            <person name="McClure R."/>
            <person name="Beliaev A."/>
            <person name="Bohutskyi P."/>
            <person name="Hill E.A."/>
            <person name="Rabines A."/>
            <person name="Zheng H."/>
            <person name="Allen L.Z."/>
            <person name="Kuo A."/>
            <person name="Grigoriev I.V."/>
            <person name="Allen A.E."/>
            <person name="Hazlebeck D."/>
            <person name="Allen E.E."/>
        </authorList>
    </citation>
    <scope>NUCLEOTIDE SEQUENCE</scope>
    <source>
        <strain evidence="7">Hildebrandi</strain>
    </source>
</reference>
<keyword evidence="2" id="KW-0677">Repeat</keyword>
<dbReference type="EMBL" id="JAGRRH010000001">
    <property type="protein sequence ID" value="KAG7374158.1"/>
    <property type="molecule type" value="Genomic_DNA"/>
</dbReference>
<name>A0A9K3Q7X6_9STRA</name>
<keyword evidence="8" id="KW-1185">Reference proteome</keyword>
<feature type="compositionally biased region" description="Basic and acidic residues" evidence="5">
    <location>
        <begin position="34"/>
        <end position="47"/>
    </location>
</feature>
<dbReference type="SMART" id="SM00369">
    <property type="entry name" value="LRR_TYP"/>
    <property type="match status" value="8"/>
</dbReference>
<evidence type="ECO:0000256" key="2">
    <source>
        <dbReference type="ARBA" id="ARBA00022737"/>
    </source>
</evidence>
<feature type="compositionally biased region" description="Acidic residues" evidence="5">
    <location>
        <begin position="90"/>
        <end position="108"/>
    </location>
</feature>
<feature type="region of interest" description="Disordered" evidence="5">
    <location>
        <begin position="921"/>
        <end position="955"/>
    </location>
</feature>
<dbReference type="InterPro" id="IPR052941">
    <property type="entry name" value="StomDev_PlantInt_Reg"/>
</dbReference>
<sequence>MLARARFETETPNVIDAGEDAPSRPKRQVGRSSRNLEQRPLFDENVRVDSTSQASISTSTNDTRQTLYATSNKGHISKGIRIHYSLEADDEPDASPAVEDEYGGEDVISDSNGYSRNNNEGDDSLKLRGKRLASQRPQPKRVSSISPQENERSMREARLFAAAMLNESERRINLHNEQNLSLRQESSSSLRQIMTKAVTGGSSRRFYDEISLVEEPAIRPHDPKRFRRRMMCRVVTVTTVVAILVLFCVFALDATRDRNSHGNGKPVMGDPARFQATITFLFEKEISTARALYDESSPQYQAARWLAMEDPEQLAVPFTDNNPEGGLRNTNPFRFIQRYVLAVLYYALQGDDWVQPHKFVSDAHECSWFESILQGDGVTYAMGVTCDETMHVRNLFLPNNNLVGVLPPEIQHLSKLDFLDLHNNTLTGSIPTELKSLSLLNFLDLNFNQITGTIPHWLGDSLRRLHALGLSDNLLHGSIPESLASGLEQNLKTLSLDGNMLTGDIVPIQRLRYLQYLYLNDNNFEGGIDRDLLADMRFLEQVDLSGNRISRTIPSYIFSMESLKVLDLSNNRLTGVIPDDIVVSNGGLSLEYLSFRNNSLSGSIPDDIIPFLSGLYHLDLSFNQLTGDCPELIGNVLTNLSYLFLGGNSLSLAGGTIPEQLQELSKLHELSLGNSSLQGTIPIWIENFEHLRLLDLSENQLTGNIDLNFTKMKHLRYLLLHDNLLTGSLPQSMRTLQNLMVISLHLNDITDDTIAPSICADLPQFEFMTVDCNEIDCPCCDECCDSETCFERITWEKLEHDNGNWEDHFERSDSSFNPHITLTGATFKGEAACGDKNHEGKVSIVGSQPQPPNGVETGDSFVVEDVSDAEALLACWSYLQRHKRLGNWTQYEQRMAQKSMSRTFFLMEDDLTDQLQQQEEFQNDNEMTFVSKTSSSSHQDEDPEDTSDVTRARTFDSSHSATDDLLYYGVFTSMESKPSPSQRRRSKAIKKRWADPEYRKRWYASRWGDQTGDEQEKRRIQRHRKAESLARELPRGFLGSPELASMTKEEIADAIATSVTSREKRARARKKTLEDRKRSLEELNEAIFKAAEEEVAKEGDGTKGVEGNVKLDRNSLFMRTHEEMKEEQRKRSERAKKIYQIRIENEKIRQQAQKESQPSHPAFLVPAKQQPTLVERPFYPPKQRTPRDALLRVEHALDLGILPSNDDVQLMLQPKRLANRKDLLCRILNEGFRLRGKCIPVCDSGGNSSDPARFEFVTHSSVDVLGDFILTLLQNADLDEKQQ</sequence>
<feature type="compositionally biased region" description="Polar residues" evidence="5">
    <location>
        <begin position="48"/>
        <end position="70"/>
    </location>
</feature>
<dbReference type="InterPro" id="IPR001611">
    <property type="entry name" value="Leu-rich_rpt"/>
</dbReference>
<protein>
    <submittedName>
        <fullName evidence="7">RHS repeat-associated core domain containing protein</fullName>
    </submittedName>
</protein>
<dbReference type="Pfam" id="PF13855">
    <property type="entry name" value="LRR_8"/>
    <property type="match status" value="1"/>
</dbReference>
<proteinExistence type="predicted"/>
<dbReference type="OrthoDB" id="49609at2759"/>
<accession>A0A9K3Q7X6</accession>
<keyword evidence="1" id="KW-0433">Leucine-rich repeat</keyword>
<dbReference type="Pfam" id="PF00560">
    <property type="entry name" value="LRR_1"/>
    <property type="match status" value="6"/>
</dbReference>
<dbReference type="PANTHER" id="PTHR48004">
    <property type="entry name" value="OS01G0149700 PROTEIN"/>
    <property type="match status" value="1"/>
</dbReference>
<feature type="transmembrane region" description="Helical" evidence="6">
    <location>
        <begin position="234"/>
        <end position="252"/>
    </location>
</feature>
<evidence type="ECO:0000256" key="4">
    <source>
        <dbReference type="SAM" id="Coils"/>
    </source>
</evidence>
<dbReference type="Proteomes" id="UP000693970">
    <property type="component" value="Unassembled WGS sequence"/>
</dbReference>
<reference evidence="7" key="2">
    <citation type="submission" date="2021-04" db="EMBL/GenBank/DDBJ databases">
        <authorList>
            <person name="Podell S."/>
        </authorList>
    </citation>
    <scope>NUCLEOTIDE SEQUENCE</scope>
    <source>
        <strain evidence="7">Hildebrandi</strain>
    </source>
</reference>
<feature type="region of interest" description="Disordered" evidence="5">
    <location>
        <begin position="90"/>
        <end position="153"/>
    </location>
</feature>
<evidence type="ECO:0000256" key="5">
    <source>
        <dbReference type="SAM" id="MobiDB-lite"/>
    </source>
</evidence>
<organism evidence="7 8">
    <name type="scientific">Nitzschia inconspicua</name>
    <dbReference type="NCBI Taxonomy" id="303405"/>
    <lineage>
        <taxon>Eukaryota</taxon>
        <taxon>Sar</taxon>
        <taxon>Stramenopiles</taxon>
        <taxon>Ochrophyta</taxon>
        <taxon>Bacillariophyta</taxon>
        <taxon>Bacillariophyceae</taxon>
        <taxon>Bacillariophycidae</taxon>
        <taxon>Bacillariales</taxon>
        <taxon>Bacillariaceae</taxon>
        <taxon>Nitzschia</taxon>
    </lineage>
</organism>
<feature type="region of interest" description="Disordered" evidence="5">
    <location>
        <begin position="1"/>
        <end position="70"/>
    </location>
</feature>
<keyword evidence="4" id="KW-0175">Coiled coil</keyword>
<feature type="compositionally biased region" description="Polar residues" evidence="5">
    <location>
        <begin position="109"/>
        <end position="118"/>
    </location>
</feature>
<feature type="compositionally biased region" description="Polar residues" evidence="5">
    <location>
        <begin position="135"/>
        <end position="148"/>
    </location>
</feature>
<evidence type="ECO:0000313" key="7">
    <source>
        <dbReference type="EMBL" id="KAG7374158.1"/>
    </source>
</evidence>
<keyword evidence="6" id="KW-0812">Transmembrane</keyword>
<evidence type="ECO:0000313" key="8">
    <source>
        <dbReference type="Proteomes" id="UP000693970"/>
    </source>
</evidence>
<feature type="compositionally biased region" description="Polar residues" evidence="5">
    <location>
        <begin position="928"/>
        <end position="937"/>
    </location>
</feature>
<evidence type="ECO:0000256" key="6">
    <source>
        <dbReference type="SAM" id="Phobius"/>
    </source>
</evidence>
<dbReference type="FunFam" id="3.80.10.10:FF:000095">
    <property type="entry name" value="LRR receptor-like serine/threonine-protein kinase GSO1"/>
    <property type="match status" value="1"/>
</dbReference>
<gene>
    <name evidence="7" type="ORF">IV203_013253</name>
</gene>
<keyword evidence="3 6" id="KW-0472">Membrane</keyword>
<comment type="caution">
    <text evidence="7">The sequence shown here is derived from an EMBL/GenBank/DDBJ whole genome shotgun (WGS) entry which is preliminary data.</text>
</comment>
<dbReference type="PANTHER" id="PTHR48004:SF42">
    <property type="entry name" value="PROTEIN TOO MANY MOUTHS-RELATED"/>
    <property type="match status" value="1"/>
</dbReference>
<dbReference type="FunFam" id="3.80.10.10:FF:000041">
    <property type="entry name" value="LRR receptor-like serine/threonine-protein kinase ERECTA"/>
    <property type="match status" value="1"/>
</dbReference>
<keyword evidence="6" id="KW-1133">Transmembrane helix</keyword>
<evidence type="ECO:0000256" key="1">
    <source>
        <dbReference type="ARBA" id="ARBA00022614"/>
    </source>
</evidence>
<dbReference type="InterPro" id="IPR003591">
    <property type="entry name" value="Leu-rich_rpt_typical-subtyp"/>
</dbReference>
<feature type="coiled-coil region" evidence="4">
    <location>
        <begin position="1063"/>
        <end position="1093"/>
    </location>
</feature>
<evidence type="ECO:0000256" key="3">
    <source>
        <dbReference type="ARBA" id="ARBA00023136"/>
    </source>
</evidence>